<sequence>MTACIHETSMDGTPSYIELEICLKMSASAKAYRENRRVHAHVKGRRLGTATTEAPKPETVRLVKGGGNTAWLLSAVGQKQCPGRPSPMSGLPLTADLATPVQDGRIRYARERSPGIWLWTITVTIPDASFGSAATLDDTKTQFKAARQAFKDKHGPERLAKVLRGNEPREPGGAVSAVS</sequence>
<proteinExistence type="predicted"/>
<feature type="region of interest" description="Disordered" evidence="1">
    <location>
        <begin position="150"/>
        <end position="179"/>
    </location>
</feature>
<evidence type="ECO:0000313" key="2">
    <source>
        <dbReference type="EMBL" id="MEY9318945.1"/>
    </source>
</evidence>
<dbReference type="EMBL" id="JBGBZA010000002">
    <property type="protein sequence ID" value="MEY9318945.1"/>
    <property type="molecule type" value="Genomic_DNA"/>
</dbReference>
<feature type="compositionally biased region" description="Basic and acidic residues" evidence="1">
    <location>
        <begin position="150"/>
        <end position="170"/>
    </location>
</feature>
<accession>A0ABV4F7K9</accession>
<dbReference type="Proteomes" id="UP001565471">
    <property type="component" value="Unassembled WGS sequence"/>
</dbReference>
<keyword evidence="3" id="KW-1185">Reference proteome</keyword>
<reference evidence="2 3" key="1">
    <citation type="submission" date="2024-07" db="EMBL/GenBank/DDBJ databases">
        <title>Genomic Encyclopedia of Type Strains, Phase V (KMG-V): Genome sequencing to study the core and pangenomes of soil and plant-associated prokaryotes.</title>
        <authorList>
            <person name="Whitman W."/>
        </authorList>
    </citation>
    <scope>NUCLEOTIDE SEQUENCE [LARGE SCALE GENOMIC DNA]</scope>
    <source>
        <strain evidence="2 3">USDA 415</strain>
    </source>
</reference>
<protein>
    <submittedName>
        <fullName evidence="2">Uncharacterized protein</fullName>
    </submittedName>
</protein>
<name>A0ABV4F7K9_BRAEL</name>
<evidence type="ECO:0000313" key="3">
    <source>
        <dbReference type="Proteomes" id="UP001565471"/>
    </source>
</evidence>
<comment type="caution">
    <text evidence="2">The sequence shown here is derived from an EMBL/GenBank/DDBJ whole genome shotgun (WGS) entry which is preliminary data.</text>
</comment>
<gene>
    <name evidence="2" type="ORF">ABIF29_005744</name>
</gene>
<evidence type="ECO:0000256" key="1">
    <source>
        <dbReference type="SAM" id="MobiDB-lite"/>
    </source>
</evidence>
<organism evidence="2 3">
    <name type="scientific">Bradyrhizobium elkanii</name>
    <dbReference type="NCBI Taxonomy" id="29448"/>
    <lineage>
        <taxon>Bacteria</taxon>
        <taxon>Pseudomonadati</taxon>
        <taxon>Pseudomonadota</taxon>
        <taxon>Alphaproteobacteria</taxon>
        <taxon>Hyphomicrobiales</taxon>
        <taxon>Nitrobacteraceae</taxon>
        <taxon>Bradyrhizobium</taxon>
    </lineage>
</organism>